<dbReference type="GO" id="GO:0044666">
    <property type="term" value="C:MLL3/4 complex"/>
    <property type="evidence" value="ECO:0007669"/>
    <property type="project" value="TreeGrafter"/>
</dbReference>
<feature type="compositionally biased region" description="Low complexity" evidence="6">
    <location>
        <begin position="34"/>
        <end position="61"/>
    </location>
</feature>
<organism evidence="9">
    <name type="scientific">Drosophila sechellia</name>
    <name type="common">Fruit fly</name>
    <dbReference type="NCBI Taxonomy" id="7238"/>
    <lineage>
        <taxon>Eukaryota</taxon>
        <taxon>Metazoa</taxon>
        <taxon>Ecdysozoa</taxon>
        <taxon>Arthropoda</taxon>
        <taxon>Hexapoda</taxon>
        <taxon>Insecta</taxon>
        <taxon>Pterygota</taxon>
        <taxon>Neoptera</taxon>
        <taxon>Endopterygota</taxon>
        <taxon>Diptera</taxon>
        <taxon>Brachycera</taxon>
        <taxon>Muscomorpha</taxon>
        <taxon>Ephydroidea</taxon>
        <taxon>Drosophilidae</taxon>
        <taxon>Drosophila</taxon>
        <taxon>Sophophora</taxon>
    </lineage>
</organism>
<name>B4HHB0_DROSE</name>
<evidence type="ECO:0000259" key="7">
    <source>
        <dbReference type="PROSITE" id="PS50172"/>
    </source>
</evidence>
<sequence>MPPGLTQQQQVLWLQQQQGKRQVVVRAGTPGLSPIQQQPGAGPPQQQQSPQQQPFNPNDPNQQMLMQRQQLRVQQIPIQQQGPQQLGKQTVQLITGPNGQLIEQQTIVQQPQQQSAPGTPTTPGAGGVLPGNANIMTQTLVMTSTTPDGQPQQSPQQMNLKTKTALANMLSNRLGNNGAQTPQQQIIQLPDGQQPQQQQIVQQVVVTGAIQQQQQQLLLQQQQQQQQQQMVVQQQLPQQQHVEPPSAAGALRMMGQQHNATAGVPGPPRTQQELLMLQQQQQQQLLQQQQMRRVVTLPQQQQAPQQHLVQQQIVVAPTQSPQQQQQMAVGVGVGVPVQRTPHGYIQTRPGQQPIPMPQFYGHNPNLKLPADLFLVGCTFYIVEYDETDGDELPIWLDTIRQFGGDIERVYCPRVTHVICRTQRHGVVMQALRDAKRCVTAYWLSDICLKRQLMPPWQPLHLPFPSQFGYRKPLERYIITSEGFEGEEVVRLQQMAEECGAIYTSYLSKVNTVVVCKQLEGNKFNAAKEWNIPMVNALWLSDVCIGNLSGLSQYENPKYQQYNLVAPFRIECNLVAHLLTAWKAPINLTQEAHERVKRHLSDPYGNEQKLKRQKMNAFQQEQLPEQIVCVEYPTTTKPPKVIFSQVADAEALKKAVLILGGIVVDSPADATHLVMTRESRTCKLIQACCHVDYVLKSSWIADSAKAGKFVPTDPYRIQHIPVDENLQFNLNTVLCAPTRSTLFAGKYFHVTPDVFPAREEIIRMIESSGGKVEPKRRSGASVAETHMQAPDSYIIVTCPTDMHLCADLTRHGNPKCHIVSTEFVMSSILRQQLEIEPNLIPYLYNNNNVNSCNSNKS</sequence>
<feature type="region of interest" description="Disordered" evidence="6">
    <location>
        <begin position="107"/>
        <end position="127"/>
    </location>
</feature>
<gene>
    <name evidence="8" type="primary">Dsec\GM24564</name>
    <name evidence="8" type="ORF">Dsec_GM24564</name>
</gene>
<dbReference type="Pfam" id="PF16589">
    <property type="entry name" value="BRCT_2"/>
    <property type="match status" value="1"/>
</dbReference>
<dbReference type="CDD" id="cd18440">
    <property type="entry name" value="BRCT_PAXIP1_rpt6"/>
    <property type="match status" value="1"/>
</dbReference>
<dbReference type="HOGENOM" id="CLU_295657_0_0_1"/>
<dbReference type="InterPro" id="IPR001357">
    <property type="entry name" value="BRCT_dom"/>
</dbReference>
<dbReference type="Gene3D" id="3.40.50.10190">
    <property type="entry name" value="BRCT domain"/>
    <property type="match status" value="4"/>
</dbReference>
<dbReference type="CDD" id="cd17712">
    <property type="entry name" value="BRCT_PAXIP1_rpt5"/>
    <property type="match status" value="1"/>
</dbReference>
<dbReference type="SMART" id="SM00292">
    <property type="entry name" value="BRCT"/>
    <property type="match status" value="4"/>
</dbReference>
<proteinExistence type="predicted"/>
<dbReference type="AlphaFoldDB" id="B4HHB0"/>
<dbReference type="PANTHER" id="PTHR23196:SF1">
    <property type="entry name" value="PAX-INTERACTING PROTEIN 1"/>
    <property type="match status" value="1"/>
</dbReference>
<dbReference type="Pfam" id="PF00533">
    <property type="entry name" value="BRCT"/>
    <property type="match status" value="1"/>
</dbReference>
<dbReference type="InterPro" id="IPR036420">
    <property type="entry name" value="BRCT_dom_sf"/>
</dbReference>
<keyword evidence="9" id="KW-1185">Reference proteome</keyword>
<keyword evidence="2" id="KW-0227">DNA damage</keyword>
<dbReference type="KEGG" id="dse:6605631"/>
<accession>B4HHB0</accession>
<evidence type="ECO:0000313" key="8">
    <source>
        <dbReference type="EMBL" id="EDW41435.1"/>
    </source>
</evidence>
<feature type="compositionally biased region" description="Low complexity" evidence="6">
    <location>
        <begin position="107"/>
        <end position="123"/>
    </location>
</feature>
<evidence type="ECO:0000313" key="9">
    <source>
        <dbReference type="Proteomes" id="UP000001292"/>
    </source>
</evidence>
<dbReference type="PhylomeDB" id="B4HHB0"/>
<protein>
    <recommendedName>
        <fullName evidence="4">PAX-interacting protein 1</fullName>
    </recommendedName>
    <alternativeName>
        <fullName evidence="5">PAX transactivation activation domain-interacting protein</fullName>
    </alternativeName>
</protein>
<dbReference type="CDD" id="cd17711">
    <property type="entry name" value="BRCT_PAXIP1_rpt3"/>
    <property type="match status" value="1"/>
</dbReference>
<dbReference type="Pfam" id="PF12738">
    <property type="entry name" value="PTCB-BRCT"/>
    <property type="match status" value="1"/>
</dbReference>
<evidence type="ECO:0000256" key="6">
    <source>
        <dbReference type="SAM" id="MobiDB-lite"/>
    </source>
</evidence>
<dbReference type="SUPFAM" id="SSF52113">
    <property type="entry name" value="BRCT domain"/>
    <property type="match status" value="4"/>
</dbReference>
<dbReference type="PANTHER" id="PTHR23196">
    <property type="entry name" value="PAX TRANSCRIPTION ACTIVATION DOMAIN INTERACTING PROTEIN"/>
    <property type="match status" value="1"/>
</dbReference>
<evidence type="ECO:0000256" key="5">
    <source>
        <dbReference type="ARBA" id="ARBA00030146"/>
    </source>
</evidence>
<keyword evidence="3" id="KW-0539">Nucleus</keyword>
<dbReference type="EMBL" id="CH480815">
    <property type="protein sequence ID" value="EDW41435.1"/>
    <property type="molecule type" value="Genomic_DNA"/>
</dbReference>
<dbReference type="PROSITE" id="PS50172">
    <property type="entry name" value="BRCT"/>
    <property type="match status" value="2"/>
</dbReference>
<evidence type="ECO:0000256" key="3">
    <source>
        <dbReference type="ARBA" id="ARBA00023242"/>
    </source>
</evidence>
<evidence type="ECO:0000256" key="2">
    <source>
        <dbReference type="ARBA" id="ARBA00022763"/>
    </source>
</evidence>
<comment type="subcellular location">
    <subcellularLocation>
        <location evidence="1">Nucleus</location>
    </subcellularLocation>
</comment>
<dbReference type="InterPro" id="IPR051579">
    <property type="entry name" value="DDR_Transcriptional_Reg"/>
</dbReference>
<dbReference type="OMA" id="QMQNRQA"/>
<dbReference type="STRING" id="7238.B4HHB0"/>
<feature type="domain" description="BRCT" evidence="7">
    <location>
        <begin position="468"/>
        <end position="541"/>
    </location>
</feature>
<evidence type="ECO:0000256" key="1">
    <source>
        <dbReference type="ARBA" id="ARBA00004123"/>
    </source>
</evidence>
<dbReference type="CDD" id="cd17730">
    <property type="entry name" value="BRCT_PAXIP1_rpt4"/>
    <property type="match status" value="1"/>
</dbReference>
<feature type="region of interest" description="Disordered" evidence="6">
    <location>
        <begin position="23"/>
        <end position="61"/>
    </location>
</feature>
<dbReference type="GO" id="GO:0006974">
    <property type="term" value="P:DNA damage response"/>
    <property type="evidence" value="ECO:0007669"/>
    <property type="project" value="UniProtKB-KW"/>
</dbReference>
<reference evidence="8 9" key="1">
    <citation type="journal article" date="2007" name="Nature">
        <title>Evolution of genes and genomes on the Drosophila phylogeny.</title>
        <authorList>
            <consortium name="Drosophila 12 Genomes Consortium"/>
            <person name="Clark A.G."/>
            <person name="Eisen M.B."/>
            <person name="Smith D.R."/>
            <person name="Bergman C.M."/>
            <person name="Oliver B."/>
            <person name="Markow T.A."/>
            <person name="Kaufman T.C."/>
            <person name="Kellis M."/>
            <person name="Gelbart W."/>
            <person name="Iyer V.N."/>
            <person name="Pollard D.A."/>
            <person name="Sackton T.B."/>
            <person name="Larracuente A.M."/>
            <person name="Singh N.D."/>
            <person name="Abad J.P."/>
            <person name="Abt D.N."/>
            <person name="Adryan B."/>
            <person name="Aguade M."/>
            <person name="Akashi H."/>
            <person name="Anderson W.W."/>
            <person name="Aquadro C.F."/>
            <person name="Ardell D.H."/>
            <person name="Arguello R."/>
            <person name="Artieri C.G."/>
            <person name="Barbash D.A."/>
            <person name="Barker D."/>
            <person name="Barsanti P."/>
            <person name="Batterham P."/>
            <person name="Batzoglou S."/>
            <person name="Begun D."/>
            <person name="Bhutkar A."/>
            <person name="Blanco E."/>
            <person name="Bosak S.A."/>
            <person name="Bradley R.K."/>
            <person name="Brand A.D."/>
            <person name="Brent M.R."/>
            <person name="Brooks A.N."/>
            <person name="Brown R.H."/>
            <person name="Butlin R.K."/>
            <person name="Caggese C."/>
            <person name="Calvi B.R."/>
            <person name="Bernardo de Carvalho A."/>
            <person name="Caspi A."/>
            <person name="Castrezana S."/>
            <person name="Celniker S.E."/>
            <person name="Chang J.L."/>
            <person name="Chapple C."/>
            <person name="Chatterji S."/>
            <person name="Chinwalla A."/>
            <person name="Civetta A."/>
            <person name="Clifton S.W."/>
            <person name="Comeron J.M."/>
            <person name="Costello J.C."/>
            <person name="Coyne J.A."/>
            <person name="Daub J."/>
            <person name="David R.G."/>
            <person name="Delcher A.L."/>
            <person name="Delehaunty K."/>
            <person name="Do C.B."/>
            <person name="Ebling H."/>
            <person name="Edwards K."/>
            <person name="Eickbush T."/>
            <person name="Evans J.D."/>
            <person name="Filipski A."/>
            <person name="Findeiss S."/>
            <person name="Freyhult E."/>
            <person name="Fulton L."/>
            <person name="Fulton R."/>
            <person name="Garcia A.C."/>
            <person name="Gardiner A."/>
            <person name="Garfield D.A."/>
            <person name="Garvin B.E."/>
            <person name="Gibson G."/>
            <person name="Gilbert D."/>
            <person name="Gnerre S."/>
            <person name="Godfrey J."/>
            <person name="Good R."/>
            <person name="Gotea V."/>
            <person name="Gravely B."/>
            <person name="Greenberg A.J."/>
            <person name="Griffiths-Jones S."/>
            <person name="Gross S."/>
            <person name="Guigo R."/>
            <person name="Gustafson E.A."/>
            <person name="Haerty W."/>
            <person name="Hahn M.W."/>
            <person name="Halligan D.L."/>
            <person name="Halpern A.L."/>
            <person name="Halter G.M."/>
            <person name="Han M.V."/>
            <person name="Heger A."/>
            <person name="Hillier L."/>
            <person name="Hinrichs A.S."/>
            <person name="Holmes I."/>
            <person name="Hoskins R.A."/>
            <person name="Hubisz M.J."/>
            <person name="Hultmark D."/>
            <person name="Huntley M.A."/>
            <person name="Jaffe D.B."/>
            <person name="Jagadeeshan S."/>
            <person name="Jeck W.R."/>
            <person name="Johnson J."/>
            <person name="Jones C.D."/>
            <person name="Jordan W.C."/>
            <person name="Karpen G.H."/>
            <person name="Kataoka E."/>
            <person name="Keightley P.D."/>
            <person name="Kheradpour P."/>
            <person name="Kirkness E.F."/>
            <person name="Koerich L.B."/>
            <person name="Kristiansen K."/>
            <person name="Kudrna D."/>
            <person name="Kulathinal R.J."/>
            <person name="Kumar S."/>
            <person name="Kwok R."/>
            <person name="Lander E."/>
            <person name="Langley C.H."/>
            <person name="Lapoint R."/>
            <person name="Lazzaro B.P."/>
            <person name="Lee S.J."/>
            <person name="Levesque L."/>
            <person name="Li R."/>
            <person name="Lin C.F."/>
            <person name="Lin M.F."/>
            <person name="Lindblad-Toh K."/>
            <person name="Llopart A."/>
            <person name="Long M."/>
            <person name="Low L."/>
            <person name="Lozovsky E."/>
            <person name="Lu J."/>
            <person name="Luo M."/>
            <person name="Machado C.A."/>
            <person name="Makalowski W."/>
            <person name="Marzo M."/>
            <person name="Matsuda M."/>
            <person name="Matzkin L."/>
            <person name="McAllister B."/>
            <person name="McBride C.S."/>
            <person name="McKernan B."/>
            <person name="McKernan K."/>
            <person name="Mendez-Lago M."/>
            <person name="Minx P."/>
            <person name="Mollenhauer M.U."/>
            <person name="Montooth K."/>
            <person name="Mount S.M."/>
            <person name="Mu X."/>
            <person name="Myers E."/>
            <person name="Negre B."/>
            <person name="Newfeld S."/>
            <person name="Nielsen R."/>
            <person name="Noor M.A."/>
            <person name="O'Grady P."/>
            <person name="Pachter L."/>
            <person name="Papaceit M."/>
            <person name="Parisi M.J."/>
            <person name="Parisi M."/>
            <person name="Parts L."/>
            <person name="Pedersen J.S."/>
            <person name="Pesole G."/>
            <person name="Phillippy A.M."/>
            <person name="Ponting C.P."/>
            <person name="Pop M."/>
            <person name="Porcelli D."/>
            <person name="Powell J.R."/>
            <person name="Prohaska S."/>
            <person name="Pruitt K."/>
            <person name="Puig M."/>
            <person name="Quesneville H."/>
            <person name="Ram K.R."/>
            <person name="Rand D."/>
            <person name="Rasmussen M.D."/>
            <person name="Reed L.K."/>
            <person name="Reenan R."/>
            <person name="Reily A."/>
            <person name="Remington K.A."/>
            <person name="Rieger T.T."/>
            <person name="Ritchie M.G."/>
            <person name="Robin C."/>
            <person name="Rogers Y.H."/>
            <person name="Rohde C."/>
            <person name="Rozas J."/>
            <person name="Rubenfield M.J."/>
            <person name="Ruiz A."/>
            <person name="Russo S."/>
            <person name="Salzberg S.L."/>
            <person name="Sanchez-Gracia A."/>
            <person name="Saranga D.J."/>
            <person name="Sato H."/>
            <person name="Schaeffer S.W."/>
            <person name="Schatz M.C."/>
            <person name="Schlenke T."/>
            <person name="Schwartz R."/>
            <person name="Segarra C."/>
            <person name="Singh R.S."/>
            <person name="Sirot L."/>
            <person name="Sirota M."/>
            <person name="Sisneros N.B."/>
            <person name="Smith C.D."/>
            <person name="Smith T.F."/>
            <person name="Spieth J."/>
            <person name="Stage D.E."/>
            <person name="Stark A."/>
            <person name="Stephan W."/>
            <person name="Strausberg R.L."/>
            <person name="Strempel S."/>
            <person name="Sturgill D."/>
            <person name="Sutton G."/>
            <person name="Sutton G.G."/>
            <person name="Tao W."/>
            <person name="Teichmann S."/>
            <person name="Tobari Y.N."/>
            <person name="Tomimura Y."/>
            <person name="Tsolas J.M."/>
            <person name="Valente V.L."/>
            <person name="Venter E."/>
            <person name="Venter J.C."/>
            <person name="Vicario S."/>
            <person name="Vieira F.G."/>
            <person name="Vilella A.J."/>
            <person name="Villasante A."/>
            <person name="Walenz B."/>
            <person name="Wang J."/>
            <person name="Wasserman M."/>
            <person name="Watts T."/>
            <person name="Wilson D."/>
            <person name="Wilson R.K."/>
            <person name="Wing R.A."/>
            <person name="Wolfner M.F."/>
            <person name="Wong A."/>
            <person name="Wong G.K."/>
            <person name="Wu C.I."/>
            <person name="Wu G."/>
            <person name="Yamamoto D."/>
            <person name="Yang H.P."/>
            <person name="Yang S.P."/>
            <person name="Yorke J.A."/>
            <person name="Yoshida K."/>
            <person name="Zdobnov E."/>
            <person name="Zhang P."/>
            <person name="Zhang Y."/>
            <person name="Zimin A.V."/>
            <person name="Baldwin J."/>
            <person name="Abdouelleil A."/>
            <person name="Abdulkadir J."/>
            <person name="Abebe A."/>
            <person name="Abera B."/>
            <person name="Abreu J."/>
            <person name="Acer S.C."/>
            <person name="Aftuck L."/>
            <person name="Alexander A."/>
            <person name="An P."/>
            <person name="Anderson E."/>
            <person name="Anderson S."/>
            <person name="Arachi H."/>
            <person name="Azer M."/>
            <person name="Bachantsang P."/>
            <person name="Barry A."/>
            <person name="Bayul T."/>
            <person name="Berlin A."/>
            <person name="Bessette D."/>
            <person name="Bloom T."/>
            <person name="Blye J."/>
            <person name="Boguslavskiy L."/>
            <person name="Bonnet C."/>
            <person name="Boukhgalter B."/>
            <person name="Bourzgui I."/>
            <person name="Brown A."/>
            <person name="Cahill P."/>
            <person name="Channer S."/>
            <person name="Cheshatsang Y."/>
            <person name="Chuda L."/>
            <person name="Citroen M."/>
            <person name="Collymore A."/>
            <person name="Cooke P."/>
            <person name="Costello M."/>
            <person name="D'Aco K."/>
            <person name="Daza R."/>
            <person name="De Haan G."/>
            <person name="DeGray S."/>
            <person name="DeMaso C."/>
            <person name="Dhargay N."/>
            <person name="Dooley K."/>
            <person name="Dooley E."/>
            <person name="Doricent M."/>
            <person name="Dorje P."/>
            <person name="Dorjee K."/>
            <person name="Dupes A."/>
            <person name="Elong R."/>
            <person name="Falk J."/>
            <person name="Farina A."/>
            <person name="Faro S."/>
            <person name="Ferguson D."/>
            <person name="Fisher S."/>
            <person name="Foley C.D."/>
            <person name="Franke A."/>
            <person name="Friedrich D."/>
            <person name="Gadbois L."/>
            <person name="Gearin G."/>
            <person name="Gearin C.R."/>
            <person name="Giannoukos G."/>
            <person name="Goode T."/>
            <person name="Graham J."/>
            <person name="Grandbois E."/>
            <person name="Grewal S."/>
            <person name="Gyaltsen K."/>
            <person name="Hafez N."/>
            <person name="Hagos B."/>
            <person name="Hall J."/>
            <person name="Henson C."/>
            <person name="Hollinger A."/>
            <person name="Honan T."/>
            <person name="Huard M.D."/>
            <person name="Hughes L."/>
            <person name="Hurhula B."/>
            <person name="Husby M.E."/>
            <person name="Kamat A."/>
            <person name="Kanga B."/>
            <person name="Kashin S."/>
            <person name="Khazanovich D."/>
            <person name="Kisner P."/>
            <person name="Lance K."/>
            <person name="Lara M."/>
            <person name="Lee W."/>
            <person name="Lennon N."/>
            <person name="Letendre F."/>
            <person name="LeVine R."/>
            <person name="Lipovsky A."/>
            <person name="Liu X."/>
            <person name="Liu J."/>
            <person name="Liu S."/>
            <person name="Lokyitsang T."/>
            <person name="Lokyitsang Y."/>
            <person name="Lubonja R."/>
            <person name="Lui A."/>
            <person name="MacDonald P."/>
            <person name="Magnisalis V."/>
            <person name="Maru K."/>
            <person name="Matthews C."/>
            <person name="McCusker W."/>
            <person name="McDonough S."/>
            <person name="Mehta T."/>
            <person name="Meldrim J."/>
            <person name="Meneus L."/>
            <person name="Mihai O."/>
            <person name="Mihalev A."/>
            <person name="Mihova T."/>
            <person name="Mittelman R."/>
            <person name="Mlenga V."/>
            <person name="Montmayeur A."/>
            <person name="Mulrain L."/>
            <person name="Navidi A."/>
            <person name="Naylor J."/>
            <person name="Negash T."/>
            <person name="Nguyen T."/>
            <person name="Nguyen N."/>
            <person name="Nicol R."/>
            <person name="Norbu C."/>
            <person name="Norbu N."/>
            <person name="Novod N."/>
            <person name="O'Neill B."/>
            <person name="Osman S."/>
            <person name="Markiewicz E."/>
            <person name="Oyono O.L."/>
            <person name="Patti C."/>
            <person name="Phunkhang P."/>
            <person name="Pierre F."/>
            <person name="Priest M."/>
            <person name="Raghuraman S."/>
            <person name="Rege F."/>
            <person name="Reyes R."/>
            <person name="Rise C."/>
            <person name="Rogov P."/>
            <person name="Ross K."/>
            <person name="Ryan E."/>
            <person name="Settipalli S."/>
            <person name="Shea T."/>
            <person name="Sherpa N."/>
            <person name="Shi L."/>
            <person name="Shih D."/>
            <person name="Sparrow T."/>
            <person name="Spaulding J."/>
            <person name="Stalker J."/>
            <person name="Stange-Thomann N."/>
            <person name="Stavropoulos S."/>
            <person name="Stone C."/>
            <person name="Strader C."/>
            <person name="Tesfaye S."/>
            <person name="Thomson T."/>
            <person name="Thoulutsang Y."/>
            <person name="Thoulutsang D."/>
            <person name="Topham K."/>
            <person name="Topping I."/>
            <person name="Tsamla T."/>
            <person name="Vassiliev H."/>
            <person name="Vo A."/>
            <person name="Wangchuk T."/>
            <person name="Wangdi T."/>
            <person name="Weiand M."/>
            <person name="Wilkinson J."/>
            <person name="Wilson A."/>
            <person name="Yadav S."/>
            <person name="Young G."/>
            <person name="Yu Q."/>
            <person name="Zembek L."/>
            <person name="Zhong D."/>
            <person name="Zimmer A."/>
            <person name="Zwirko Z."/>
            <person name="Jaffe D.B."/>
            <person name="Alvarez P."/>
            <person name="Brockman W."/>
            <person name="Butler J."/>
            <person name="Chin C."/>
            <person name="Gnerre S."/>
            <person name="Grabherr M."/>
            <person name="Kleber M."/>
            <person name="Mauceli E."/>
            <person name="MacCallum I."/>
        </authorList>
    </citation>
    <scope>NUCLEOTIDE SEQUENCE [LARGE SCALE GENOMIC DNA]</scope>
    <source>
        <strain evidence="9">Rob3c / Tucson 14021-0248.25</strain>
    </source>
</reference>
<dbReference type="Proteomes" id="UP000001292">
    <property type="component" value="Unassembled WGS sequence"/>
</dbReference>
<feature type="domain" description="BRCT" evidence="7">
    <location>
        <begin position="637"/>
        <end position="716"/>
    </location>
</feature>
<evidence type="ECO:0000256" key="4">
    <source>
        <dbReference type="ARBA" id="ARBA00023858"/>
    </source>
</evidence>